<gene>
    <name evidence="2" type="ORF">SAMN05216221_2826</name>
</gene>
<dbReference type="Pfam" id="PF06980">
    <property type="entry name" value="DUF1302"/>
    <property type="match status" value="1"/>
</dbReference>
<reference evidence="3" key="1">
    <citation type="submission" date="2016-10" db="EMBL/GenBank/DDBJ databases">
        <authorList>
            <person name="Varghese N."/>
            <person name="Submissions S."/>
        </authorList>
    </citation>
    <scope>NUCLEOTIDE SEQUENCE [LARGE SCALE GENOMIC DNA]</scope>
    <source>
        <strain evidence="3">KCTC 32247</strain>
    </source>
</reference>
<dbReference type="RefSeq" id="WP_231975631.1">
    <property type="nucleotide sequence ID" value="NZ_LT629751.1"/>
</dbReference>
<name>A0A1H1VP68_9PSED</name>
<protein>
    <recommendedName>
        <fullName evidence="4">DUF1302 domain-containing protein</fullName>
    </recommendedName>
</protein>
<evidence type="ECO:0008006" key="4">
    <source>
        <dbReference type="Google" id="ProtNLM"/>
    </source>
</evidence>
<dbReference type="STRING" id="1392877.SAMN05216221_2826"/>
<evidence type="ECO:0000313" key="3">
    <source>
        <dbReference type="Proteomes" id="UP000243359"/>
    </source>
</evidence>
<dbReference type="Proteomes" id="UP000243359">
    <property type="component" value="Chromosome I"/>
</dbReference>
<accession>A0A1H1VP68</accession>
<organism evidence="2 3">
    <name type="scientific">Pseudomonas oryzae</name>
    <dbReference type="NCBI Taxonomy" id="1392877"/>
    <lineage>
        <taxon>Bacteria</taxon>
        <taxon>Pseudomonadati</taxon>
        <taxon>Pseudomonadota</taxon>
        <taxon>Gammaproteobacteria</taxon>
        <taxon>Pseudomonadales</taxon>
        <taxon>Pseudomonadaceae</taxon>
        <taxon>Pseudomonas</taxon>
    </lineage>
</organism>
<feature type="chain" id="PRO_5009263512" description="DUF1302 domain-containing protein" evidence="1">
    <location>
        <begin position="26"/>
        <end position="532"/>
    </location>
</feature>
<dbReference type="EMBL" id="LT629751">
    <property type="protein sequence ID" value="SDS86290.1"/>
    <property type="molecule type" value="Genomic_DNA"/>
</dbReference>
<evidence type="ECO:0000313" key="2">
    <source>
        <dbReference type="EMBL" id="SDS86290.1"/>
    </source>
</evidence>
<feature type="signal peptide" evidence="1">
    <location>
        <begin position="1"/>
        <end position="25"/>
    </location>
</feature>
<proteinExistence type="predicted"/>
<dbReference type="InterPro" id="IPR010727">
    <property type="entry name" value="DUF1302"/>
</dbReference>
<keyword evidence="3" id="KW-1185">Reference proteome</keyword>
<evidence type="ECO:0000256" key="1">
    <source>
        <dbReference type="SAM" id="SignalP"/>
    </source>
</evidence>
<keyword evidence="1" id="KW-0732">Signal</keyword>
<sequence length="532" mass="56956">MASTSTIQPVLAASLAASLASPALAVSFNLGALEGQLDSELALRARWATDSAARELIGVANGGTAPAASGDDGRLNFKRGETFSKRFSGWHGLELKSGERGLYLSGRYWYDIELEDEARSFAAIDDHGRARGAQAAGSELLEAFVWRQHVVAGQPGSLRLGRQLLFWGEGVLIPGGIDAINPFDAAIWRQPAAPLREGRLPVNLLHAAQELNDALSLEAFYQLEWRPTTLDDCATFLAPGDYQAAGCDRLARPGGAPLPRGADREPGDGGQYGLALRYHHAPLDTDFAAYVLEYHSRLPLTGLDADGYFLAWPEGIRLYGLSFATTLAGGSLWRGELSHRPHAPLQPALGDALAGGQAQAAWQRAGVSQLQSSLEHHFDGVMGASRLTLTGELAWIHVGELAGRHGRDPLFGPGPQAGGCALPAGATGRYCENAGFTSRDAWGYSLQARWEYPRAFAGLDLAPSLSWAHDVDGHSPAPEAVFVEGRQALTLGIAAAYRDSYSVSLNWTDYSGGRYSTQVDRDQIGLELGLRF</sequence>
<dbReference type="AlphaFoldDB" id="A0A1H1VP68"/>